<sequence length="369" mass="40895">MWPKLLIVVTCLYVARASVPSIFDEEDASNLPEVTRTARSCGFASCNSFCRKLGHARGVCIGTYCQCRFRRRRSVDEDAAVENAIESNEKSVVPNDEETLGVTDVEPETFEAEYVDDSSEDVSNPAEVKQTARSCEYNECNRFCRQLGYARGVCIGTYCQCRYRVAPVTPSEDLQQEAAVEDAEETGDQTYVSSGEKTSDYHGRLARAARYCGTAECSAHCRRLGHARGVCIGSLCQCRDRLARSADLEEENSFEDNLITPSKDLLTGLKRLGEVSPVPEAREDCNLRWCEQNCRRIGFPGGTCVNGRCKCDILRSAVPPVPAPSAKLDDEEEIQPKAVKRCLEEACLAHCRELKYLAAACVMGNCYCF</sequence>
<gene>
    <name evidence="2" type="ORF">ABMA27_015804</name>
</gene>
<keyword evidence="3" id="KW-1185">Reference proteome</keyword>
<reference evidence="2 3" key="1">
    <citation type="submission" date="2024-06" db="EMBL/GenBank/DDBJ databases">
        <title>A chromosome-level genome assembly of beet webworm, Loxostege sticticalis.</title>
        <authorList>
            <person name="Zhang Y."/>
        </authorList>
    </citation>
    <scope>NUCLEOTIDE SEQUENCE [LARGE SCALE GENOMIC DNA]</scope>
    <source>
        <strain evidence="2">AQ026</strain>
        <tissue evidence="2">Whole body</tissue>
    </source>
</reference>
<evidence type="ECO:0000313" key="2">
    <source>
        <dbReference type="EMBL" id="KAL0883683.1"/>
    </source>
</evidence>
<organism evidence="2 3">
    <name type="scientific">Loxostege sticticalis</name>
    <name type="common">Beet webworm moth</name>
    <dbReference type="NCBI Taxonomy" id="481309"/>
    <lineage>
        <taxon>Eukaryota</taxon>
        <taxon>Metazoa</taxon>
        <taxon>Ecdysozoa</taxon>
        <taxon>Arthropoda</taxon>
        <taxon>Hexapoda</taxon>
        <taxon>Insecta</taxon>
        <taxon>Pterygota</taxon>
        <taxon>Neoptera</taxon>
        <taxon>Endopterygota</taxon>
        <taxon>Lepidoptera</taxon>
        <taxon>Glossata</taxon>
        <taxon>Ditrysia</taxon>
        <taxon>Pyraloidea</taxon>
        <taxon>Crambidae</taxon>
        <taxon>Pyraustinae</taxon>
        <taxon>Loxostege</taxon>
    </lineage>
</organism>
<evidence type="ECO:0000313" key="3">
    <source>
        <dbReference type="Proteomes" id="UP001549920"/>
    </source>
</evidence>
<proteinExistence type="predicted"/>
<comment type="caution">
    <text evidence="2">The sequence shown here is derived from an EMBL/GenBank/DDBJ whole genome shotgun (WGS) entry which is preliminary data.</text>
</comment>
<dbReference type="Gene3D" id="3.30.30.10">
    <property type="entry name" value="Knottin, scorpion toxin-like"/>
    <property type="match status" value="5"/>
</dbReference>
<dbReference type="SUPFAM" id="SSF57095">
    <property type="entry name" value="Scorpion toxin-like"/>
    <property type="match status" value="1"/>
</dbReference>
<protein>
    <submittedName>
        <fullName evidence="2">Uncharacterized protein</fullName>
    </submittedName>
</protein>
<keyword evidence="1" id="KW-0732">Signal</keyword>
<dbReference type="EMBL" id="JBEUOH010000008">
    <property type="protein sequence ID" value="KAL0883683.1"/>
    <property type="molecule type" value="Genomic_DNA"/>
</dbReference>
<dbReference type="InterPro" id="IPR036574">
    <property type="entry name" value="Scorpion_toxin-like_sf"/>
</dbReference>
<accession>A0ABR3I4N9</accession>
<dbReference type="Proteomes" id="UP001549920">
    <property type="component" value="Unassembled WGS sequence"/>
</dbReference>
<name>A0ABR3I4N9_LOXSC</name>
<feature type="chain" id="PRO_5046381731" evidence="1">
    <location>
        <begin position="18"/>
        <end position="369"/>
    </location>
</feature>
<evidence type="ECO:0000256" key="1">
    <source>
        <dbReference type="SAM" id="SignalP"/>
    </source>
</evidence>
<feature type="signal peptide" evidence="1">
    <location>
        <begin position="1"/>
        <end position="17"/>
    </location>
</feature>